<dbReference type="Proteomes" id="UP000481739">
    <property type="component" value="Unassembled WGS sequence"/>
</dbReference>
<evidence type="ECO:0000313" key="2">
    <source>
        <dbReference type="EMBL" id="MQL46712.1"/>
    </source>
</evidence>
<accession>A0A7C9GIF0</accession>
<comment type="caution">
    <text evidence="2">The sequence shown here is derived from an EMBL/GenBank/DDBJ whole genome shotgun (WGS) entry which is preliminary data.</text>
</comment>
<gene>
    <name evidence="2" type="ORF">GEA64_01385</name>
</gene>
<dbReference type="RefSeq" id="WP_152961721.1">
    <property type="nucleotide sequence ID" value="NZ_CAWOZU010000011.1"/>
</dbReference>
<dbReference type="EMBL" id="WHZZ01000001">
    <property type="protein sequence ID" value="MQL46712.1"/>
    <property type="molecule type" value="Genomic_DNA"/>
</dbReference>
<evidence type="ECO:0000313" key="3">
    <source>
        <dbReference type="Proteomes" id="UP000481739"/>
    </source>
</evidence>
<dbReference type="InterPro" id="IPR027443">
    <property type="entry name" value="IPNS-like_sf"/>
</dbReference>
<dbReference type="SUPFAM" id="SSF51197">
    <property type="entry name" value="Clavaminate synthase-like"/>
    <property type="match status" value="1"/>
</dbReference>
<organism evidence="2 3">
    <name type="scientific">Photorhabdus khanii</name>
    <dbReference type="NCBI Taxonomy" id="1004150"/>
    <lineage>
        <taxon>Bacteria</taxon>
        <taxon>Pseudomonadati</taxon>
        <taxon>Pseudomonadota</taxon>
        <taxon>Gammaproteobacteria</taxon>
        <taxon>Enterobacterales</taxon>
        <taxon>Morganellaceae</taxon>
        <taxon>Photorhabdus</taxon>
    </lineage>
</organism>
<name>A0A7C9GIF0_9GAMM</name>
<dbReference type="Pfam" id="PF05118">
    <property type="entry name" value="Asp_Arg_Hydrox"/>
    <property type="match status" value="1"/>
</dbReference>
<dbReference type="InterPro" id="IPR039038">
    <property type="entry name" value="ASPH"/>
</dbReference>
<sequence>MEVVGQQITRLDKIRGNYVRLFDALKAQGFHQEAKEILTKAVEQGFFFDLMQRPINLIEGLDSTPVHNSQDFPIVEFLESHFDIIREEVIALQSKARQQAFCDVEEPLIDAGRWQEIVFFEAGTRSKKSCELLPKTSSVLDALPLEVKEAGVIMLSMLDPQTHIVPHCGHTNGRLRVHMGISIPNDVVMRVKEEYVTWTEGQCLVIDDSYEHEVWHYGETPRIVLIVDIFHPQLSEADKERLRTKSSTIESRIGEFMEQNHLKVIQQTAQGIRFEPNNYMGKKVARYLAQTNCTMVRLSDGSVEMSSDEVPTKADIVL</sequence>
<dbReference type="InterPro" id="IPR007803">
    <property type="entry name" value="Asp/Arg/Pro-Hydrxlase"/>
</dbReference>
<dbReference type="PANTHER" id="PTHR12366">
    <property type="entry name" value="ASPARTYL/ASPARAGINYL BETA-HYDROXYLASE"/>
    <property type="match status" value="1"/>
</dbReference>
<dbReference type="AlphaFoldDB" id="A0A7C9GIF0"/>
<reference evidence="2 3" key="1">
    <citation type="journal article" date="2019" name="Nature">
        <title>A new antibiotic selectively kills Gram-negative pathogens.</title>
        <authorList>
            <person name="Imai Y."/>
            <person name="Meyer K.J."/>
            <person name="Iinishi A."/>
            <person name="Favre-Godal Q."/>
            <person name="Green R."/>
            <person name="Manuse S."/>
            <person name="Caboni M."/>
            <person name="Mori M."/>
            <person name="Niles S."/>
            <person name="Ghiglieri M."/>
            <person name="Honrao C."/>
            <person name="Ma X."/>
            <person name="Guo J.J."/>
            <person name="Makriyannis A."/>
            <person name="Linares-Otoya L."/>
            <person name="Boehringer N."/>
            <person name="Wuisan Z.G."/>
            <person name="Kaur H."/>
            <person name="Wu R."/>
            <person name="Mateus A."/>
            <person name="Typas A."/>
            <person name="Savitski M.M."/>
            <person name="Espinoza J.L."/>
            <person name="O'Rourke A."/>
            <person name="Nelson K.E."/>
            <person name="Hiller S."/>
            <person name="Noinaj N."/>
            <person name="Schaeberle T.F."/>
            <person name="D'Onofrio A."/>
            <person name="Lewis K."/>
        </authorList>
    </citation>
    <scope>NUCLEOTIDE SEQUENCE [LARGE SCALE GENOMIC DNA]</scope>
    <source>
        <strain evidence="2 3">HGB 1456</strain>
    </source>
</reference>
<evidence type="ECO:0000259" key="1">
    <source>
        <dbReference type="Pfam" id="PF05118"/>
    </source>
</evidence>
<protein>
    <submittedName>
        <fullName evidence="2">Aspartyl/asparaginyl beta-hydroxylase domain-containing protein</fullName>
    </submittedName>
</protein>
<dbReference type="PANTHER" id="PTHR12366:SF32">
    <property type="entry name" value="ASPARTATE BETA-HYDROXYLASE ISOFORM X1"/>
    <property type="match status" value="1"/>
</dbReference>
<feature type="domain" description="Aspartyl/asparaginy/proline hydroxylase" evidence="1">
    <location>
        <begin position="79"/>
        <end position="232"/>
    </location>
</feature>
<dbReference type="Gene3D" id="2.60.120.330">
    <property type="entry name" value="B-lactam Antibiotic, Isopenicillin N Synthase, Chain"/>
    <property type="match status" value="1"/>
</dbReference>
<dbReference type="GO" id="GO:0062101">
    <property type="term" value="F:peptidyl-aspartic acid 3-dioxygenase activity"/>
    <property type="evidence" value="ECO:0007669"/>
    <property type="project" value="InterPro"/>
</dbReference>
<proteinExistence type="predicted"/>